<evidence type="ECO:0000256" key="4">
    <source>
        <dbReference type="ARBA" id="ARBA00023157"/>
    </source>
</evidence>
<dbReference type="STRING" id="13616.ENSMODP00000040576"/>
<protein>
    <submittedName>
        <fullName evidence="7">Serine protease inhibitor Kazal-type 1-like</fullName>
    </submittedName>
</protein>
<dbReference type="InterPro" id="IPR036058">
    <property type="entry name" value="Kazal_dom_sf"/>
</dbReference>
<keyword evidence="3" id="KW-0646">Protease inhibitor</keyword>
<dbReference type="Ensembl" id="ENSMODT00000043681.2">
    <property type="protein sequence ID" value="ENSMODP00000040576.2"/>
    <property type="gene ID" value="ENSMODG00000025743.3"/>
</dbReference>
<sequence>MRILAIFLLLSMALCCFMDTVQAKKFPQKAKCHSKIFGCPKIYYPVCGNDGRTYDNRCILCMENMNRKVQVLIQKYGECQGSKISWRPQ</sequence>
<reference evidence="7 8" key="1">
    <citation type="journal article" date="2007" name="Nature">
        <title>Genome of the marsupial Monodelphis domestica reveals innovation in non-coding sequences.</title>
        <authorList>
            <person name="Mikkelsen T.S."/>
            <person name="Wakefield M.J."/>
            <person name="Aken B."/>
            <person name="Amemiya C.T."/>
            <person name="Chang J.L."/>
            <person name="Duke S."/>
            <person name="Garber M."/>
            <person name="Gentles A.J."/>
            <person name="Goodstadt L."/>
            <person name="Heger A."/>
            <person name="Jurka J."/>
            <person name="Kamal M."/>
            <person name="Mauceli E."/>
            <person name="Searle S.M."/>
            <person name="Sharpe T."/>
            <person name="Baker M.L."/>
            <person name="Batzer M.A."/>
            <person name="Benos P.V."/>
            <person name="Belov K."/>
            <person name="Clamp M."/>
            <person name="Cook A."/>
            <person name="Cuff J."/>
            <person name="Das R."/>
            <person name="Davidow L."/>
            <person name="Deakin J.E."/>
            <person name="Fazzari M.J."/>
            <person name="Glass J.L."/>
            <person name="Grabherr M."/>
            <person name="Greally J.M."/>
            <person name="Gu W."/>
            <person name="Hore T.A."/>
            <person name="Huttley G.A."/>
            <person name="Kleber M."/>
            <person name="Jirtle R.L."/>
            <person name="Koina E."/>
            <person name="Lee J.T."/>
            <person name="Mahony S."/>
            <person name="Marra M.A."/>
            <person name="Miller R.D."/>
            <person name="Nicholls R.D."/>
            <person name="Oda M."/>
            <person name="Papenfuss A.T."/>
            <person name="Parra Z.E."/>
            <person name="Pollock D.D."/>
            <person name="Ray D.A."/>
            <person name="Schein J.E."/>
            <person name="Speed T.P."/>
            <person name="Thompson K."/>
            <person name="VandeBerg J.L."/>
            <person name="Wade C.M."/>
            <person name="Walker J.A."/>
            <person name="Waters P.D."/>
            <person name="Webber C."/>
            <person name="Weidman J.R."/>
            <person name="Xie X."/>
            <person name="Zody M.C."/>
            <person name="Baldwin J."/>
            <person name="Abdouelleil A."/>
            <person name="Abdulkadir J."/>
            <person name="Abebe A."/>
            <person name="Abera B."/>
            <person name="Abreu J."/>
            <person name="Acer S.C."/>
            <person name="Aftuck L."/>
            <person name="Alexander A."/>
            <person name="An P."/>
            <person name="Anderson E."/>
            <person name="Anderson S."/>
            <person name="Arachi H."/>
            <person name="Azer M."/>
            <person name="Bachantsang P."/>
            <person name="Barry A."/>
            <person name="Bayul T."/>
            <person name="Berlin A."/>
            <person name="Bessette D."/>
            <person name="Bloom T."/>
            <person name="Bloom T."/>
            <person name="Boguslavskiy L."/>
            <person name="Bonnet C."/>
            <person name="Boukhgalter B."/>
            <person name="Bourzgui I."/>
            <person name="Brown A."/>
            <person name="Cahill P."/>
            <person name="Channer S."/>
            <person name="Cheshatsang Y."/>
            <person name="Chuda L."/>
            <person name="Citroen M."/>
            <person name="Collymore A."/>
            <person name="Cooke P."/>
            <person name="Costello M."/>
            <person name="D'Aco K."/>
            <person name="Daza R."/>
            <person name="De Haan G."/>
            <person name="DeGray S."/>
            <person name="DeMaso C."/>
            <person name="Dhargay N."/>
            <person name="Dooley K."/>
            <person name="Dooley E."/>
            <person name="Doricent M."/>
            <person name="Dorje P."/>
            <person name="Dorjee K."/>
            <person name="Dupes A."/>
            <person name="Elong R."/>
            <person name="Falk J."/>
            <person name="Farina A."/>
            <person name="Faro S."/>
            <person name="Ferguson D."/>
            <person name="Fisher S."/>
            <person name="Foley C.D."/>
            <person name="Franke A."/>
            <person name="Friedrich D."/>
            <person name="Gadbois L."/>
            <person name="Gearin G."/>
            <person name="Gearin C.R."/>
            <person name="Giannoukos G."/>
            <person name="Goode T."/>
            <person name="Graham J."/>
            <person name="Grandbois E."/>
            <person name="Grewal S."/>
            <person name="Gyaltsen K."/>
            <person name="Hafez N."/>
            <person name="Hagos B."/>
            <person name="Hall J."/>
            <person name="Henson C."/>
            <person name="Hollinger A."/>
            <person name="Honan T."/>
            <person name="Huard M.D."/>
            <person name="Hughes L."/>
            <person name="Hurhula B."/>
            <person name="Husby M.E."/>
            <person name="Kamat A."/>
            <person name="Kanga B."/>
            <person name="Kashin S."/>
            <person name="Khazanovich D."/>
            <person name="Kisner P."/>
            <person name="Lance K."/>
            <person name="Lara M."/>
            <person name="Lee W."/>
            <person name="Lennon N."/>
            <person name="Letendre F."/>
            <person name="LeVine R."/>
            <person name="Lipovsky A."/>
            <person name="Liu X."/>
            <person name="Liu J."/>
            <person name="Liu S."/>
            <person name="Lokyitsang T."/>
            <person name="Lokyitsang Y."/>
            <person name="Lubonja R."/>
            <person name="Lui A."/>
            <person name="MacDonald P."/>
            <person name="Magnisalis V."/>
            <person name="Maru K."/>
            <person name="Matthews C."/>
            <person name="McCusker W."/>
            <person name="McDonough S."/>
            <person name="Mehta T."/>
            <person name="Meldrim J."/>
            <person name="Meneus L."/>
            <person name="Mihai O."/>
            <person name="Mihalev A."/>
            <person name="Mihova T."/>
            <person name="Mittelman R."/>
            <person name="Mlenga V."/>
            <person name="Montmayeur A."/>
            <person name="Mulrain L."/>
            <person name="Navidi A."/>
            <person name="Naylor J."/>
            <person name="Negash T."/>
            <person name="Nguyen T."/>
            <person name="Nguyen N."/>
            <person name="Nicol R."/>
            <person name="Norbu C."/>
            <person name="Norbu N."/>
            <person name="Novod N."/>
            <person name="O'Neill B."/>
            <person name="Osman S."/>
            <person name="Markiewicz E."/>
            <person name="Oyono O.L."/>
            <person name="Patti C."/>
            <person name="Phunkhang P."/>
            <person name="Pierre F."/>
            <person name="Priest M."/>
            <person name="Raghuraman S."/>
            <person name="Rege F."/>
            <person name="Reyes R."/>
            <person name="Rise C."/>
            <person name="Rogov P."/>
            <person name="Ross K."/>
            <person name="Ryan E."/>
            <person name="Settipalli S."/>
            <person name="Shea T."/>
            <person name="Sherpa N."/>
            <person name="Shi L."/>
            <person name="Shih D."/>
            <person name="Sparrow T."/>
            <person name="Spaulding J."/>
            <person name="Stalker J."/>
            <person name="Stange-Thomann N."/>
            <person name="Stavropoulos S."/>
            <person name="Stone C."/>
            <person name="Strader C."/>
            <person name="Tesfaye S."/>
            <person name="Thomson T."/>
            <person name="Thoulutsang Y."/>
            <person name="Thoulutsang D."/>
            <person name="Topham K."/>
            <person name="Topping I."/>
            <person name="Tsamla T."/>
            <person name="Vassiliev H."/>
            <person name="Vo A."/>
            <person name="Wangchuk T."/>
            <person name="Wangdi T."/>
            <person name="Weiand M."/>
            <person name="Wilkinson J."/>
            <person name="Wilson A."/>
            <person name="Yadav S."/>
            <person name="Young G."/>
            <person name="Yu Q."/>
            <person name="Zembek L."/>
            <person name="Zhong D."/>
            <person name="Zimmer A."/>
            <person name="Zwirko Z."/>
            <person name="Jaffe D.B."/>
            <person name="Alvarez P."/>
            <person name="Brockman W."/>
            <person name="Butler J."/>
            <person name="Chin C."/>
            <person name="Gnerre S."/>
            <person name="MacCallum I."/>
            <person name="Graves J.A."/>
            <person name="Ponting C.P."/>
            <person name="Breen M."/>
            <person name="Samollow P.B."/>
            <person name="Lander E.S."/>
            <person name="Lindblad-Toh K."/>
        </authorList>
    </citation>
    <scope>NUCLEOTIDE SEQUENCE [LARGE SCALE GENOMIC DNA]</scope>
</reference>
<dbReference type="SUPFAM" id="SSF100895">
    <property type="entry name" value="Kazal-type serine protease inhibitors"/>
    <property type="match status" value="1"/>
</dbReference>
<dbReference type="RefSeq" id="XP_007474153.1">
    <property type="nucleotide sequence ID" value="XM_007474091.3"/>
</dbReference>
<dbReference type="GeneID" id="103106275"/>
<evidence type="ECO:0000256" key="2">
    <source>
        <dbReference type="ARBA" id="ARBA00022525"/>
    </source>
</evidence>
<dbReference type="PROSITE" id="PS51465">
    <property type="entry name" value="KAZAL_2"/>
    <property type="match status" value="1"/>
</dbReference>
<evidence type="ECO:0000256" key="1">
    <source>
        <dbReference type="ARBA" id="ARBA00004613"/>
    </source>
</evidence>
<evidence type="ECO:0000313" key="8">
    <source>
        <dbReference type="Proteomes" id="UP000002280"/>
    </source>
</evidence>
<accession>K7E474</accession>
<dbReference type="Pfam" id="PF00050">
    <property type="entry name" value="Kazal_1"/>
    <property type="match status" value="1"/>
</dbReference>
<dbReference type="GeneTree" id="ENSGT00530000064228"/>
<comment type="subcellular location">
    <subcellularLocation>
        <location evidence="1">Secreted</location>
    </subcellularLocation>
</comment>
<keyword evidence="2" id="KW-0964">Secreted</keyword>
<keyword evidence="4" id="KW-1015">Disulfide bond</keyword>
<evidence type="ECO:0000313" key="7">
    <source>
        <dbReference type="Ensembl" id="ENSMODP00000040576.2"/>
    </source>
</evidence>
<keyword evidence="8" id="KW-1185">Reference proteome</keyword>
<name>K7E474_MONDO</name>
<evidence type="ECO:0000259" key="6">
    <source>
        <dbReference type="PROSITE" id="PS51465"/>
    </source>
</evidence>
<feature type="signal peptide" evidence="5">
    <location>
        <begin position="1"/>
        <end position="23"/>
    </location>
</feature>
<dbReference type="GO" id="GO:0030414">
    <property type="term" value="F:peptidase inhibitor activity"/>
    <property type="evidence" value="ECO:0007669"/>
    <property type="project" value="UniProtKB-KW"/>
</dbReference>
<dbReference type="OrthoDB" id="9451188at2759"/>
<dbReference type="PANTHER" id="PTHR21312:SF28">
    <property type="entry name" value="OVOINHIBITOR-RELATED"/>
    <property type="match status" value="1"/>
</dbReference>
<dbReference type="InterPro" id="IPR002350">
    <property type="entry name" value="Kazal_dom"/>
</dbReference>
<keyword evidence="5" id="KW-0732">Signal</keyword>
<dbReference type="GO" id="GO:0005576">
    <property type="term" value="C:extracellular region"/>
    <property type="evidence" value="ECO:0007669"/>
    <property type="project" value="UniProtKB-SubCell"/>
</dbReference>
<dbReference type="PROSITE" id="PS00282">
    <property type="entry name" value="KAZAL_1"/>
    <property type="match status" value="1"/>
</dbReference>
<dbReference type="FunCoup" id="K7E474">
    <property type="interactions" value="38"/>
</dbReference>
<dbReference type="CDD" id="cd01327">
    <property type="entry name" value="KAZAL_PSTI"/>
    <property type="match status" value="1"/>
</dbReference>
<gene>
    <name evidence="7" type="primary">LOC103106275</name>
</gene>
<dbReference type="Bgee" id="ENSMODG00000025743">
    <property type="expression patterns" value="Expressed in placenta and 16 other cell types or tissues"/>
</dbReference>
<proteinExistence type="predicted"/>
<feature type="domain" description="Kazal-like" evidence="6">
    <location>
        <begin position="26"/>
        <end position="81"/>
    </location>
</feature>
<dbReference type="AlphaFoldDB" id="K7E474"/>
<organism evidence="7 8">
    <name type="scientific">Monodelphis domestica</name>
    <name type="common">Gray short-tailed opossum</name>
    <dbReference type="NCBI Taxonomy" id="13616"/>
    <lineage>
        <taxon>Eukaryota</taxon>
        <taxon>Metazoa</taxon>
        <taxon>Chordata</taxon>
        <taxon>Craniata</taxon>
        <taxon>Vertebrata</taxon>
        <taxon>Euteleostomi</taxon>
        <taxon>Mammalia</taxon>
        <taxon>Metatheria</taxon>
        <taxon>Didelphimorphia</taxon>
        <taxon>Didelphidae</taxon>
        <taxon>Monodelphis</taxon>
    </lineage>
</organism>
<dbReference type="KEGG" id="mdo:103106275"/>
<evidence type="ECO:0000256" key="5">
    <source>
        <dbReference type="SAM" id="SignalP"/>
    </source>
</evidence>
<dbReference type="Proteomes" id="UP000002280">
    <property type="component" value="Chromosome 1"/>
</dbReference>
<dbReference type="InParanoid" id="K7E474"/>
<dbReference type="PANTHER" id="PTHR21312">
    <property type="entry name" value="SERINE PROTEASE INHIBITOR"/>
    <property type="match status" value="1"/>
</dbReference>
<reference evidence="7" key="2">
    <citation type="submission" date="2025-08" db="UniProtKB">
        <authorList>
            <consortium name="Ensembl"/>
        </authorList>
    </citation>
    <scope>IDENTIFICATION</scope>
</reference>
<dbReference type="SMART" id="SM00280">
    <property type="entry name" value="KAZAL"/>
    <property type="match status" value="1"/>
</dbReference>
<feature type="chain" id="PRO_5023817246" evidence="5">
    <location>
        <begin position="24"/>
        <end position="89"/>
    </location>
</feature>
<evidence type="ECO:0000256" key="3">
    <source>
        <dbReference type="ARBA" id="ARBA00022690"/>
    </source>
</evidence>
<dbReference type="Gene3D" id="3.30.60.30">
    <property type="match status" value="1"/>
</dbReference>
<reference evidence="7" key="3">
    <citation type="submission" date="2025-09" db="UniProtKB">
        <authorList>
            <consortium name="Ensembl"/>
        </authorList>
    </citation>
    <scope>IDENTIFICATION</scope>
</reference>